<comment type="subcellular location">
    <subcellularLocation>
        <location evidence="1">Cell membrane</location>
        <topology evidence="1">Multi-pass membrane protein</topology>
    </subcellularLocation>
</comment>
<evidence type="ECO:0000256" key="3">
    <source>
        <dbReference type="ARBA" id="ARBA00022692"/>
    </source>
</evidence>
<dbReference type="PANTHER" id="PTHR30572:SF4">
    <property type="entry name" value="ABC TRANSPORTER PERMEASE YTRF"/>
    <property type="match status" value="1"/>
</dbReference>
<feature type="transmembrane region" description="Helical" evidence="7">
    <location>
        <begin position="353"/>
        <end position="372"/>
    </location>
</feature>
<evidence type="ECO:0000256" key="1">
    <source>
        <dbReference type="ARBA" id="ARBA00004651"/>
    </source>
</evidence>
<dbReference type="Proteomes" id="UP000723714">
    <property type="component" value="Unassembled WGS sequence"/>
</dbReference>
<evidence type="ECO:0000256" key="4">
    <source>
        <dbReference type="ARBA" id="ARBA00022989"/>
    </source>
</evidence>
<organism evidence="9 10">
    <name type="scientific">Faecalicatena faecalis</name>
    <dbReference type="NCBI Taxonomy" id="2726362"/>
    <lineage>
        <taxon>Bacteria</taxon>
        <taxon>Bacillati</taxon>
        <taxon>Bacillota</taxon>
        <taxon>Clostridia</taxon>
        <taxon>Lachnospirales</taxon>
        <taxon>Lachnospiraceae</taxon>
        <taxon>Faecalicatena</taxon>
    </lineage>
</organism>
<comment type="caution">
    <text evidence="9">The sequence shown here is derived from an EMBL/GenBank/DDBJ whole genome shotgun (WGS) entry which is preliminary data.</text>
</comment>
<evidence type="ECO:0000256" key="7">
    <source>
        <dbReference type="SAM" id="Phobius"/>
    </source>
</evidence>
<evidence type="ECO:0000313" key="10">
    <source>
        <dbReference type="Proteomes" id="UP000723714"/>
    </source>
</evidence>
<evidence type="ECO:0000256" key="2">
    <source>
        <dbReference type="ARBA" id="ARBA00022475"/>
    </source>
</evidence>
<reference evidence="9 10" key="1">
    <citation type="submission" date="2021-06" db="EMBL/GenBank/DDBJ databases">
        <title>Faecalicatena sp. nov. isolated from porcine feces.</title>
        <authorList>
            <person name="Oh B.S."/>
            <person name="Lee J.H."/>
        </authorList>
    </citation>
    <scope>NUCLEOTIDE SEQUENCE [LARGE SCALE GENOMIC DNA]</scope>
    <source>
        <strain evidence="9 10">AGMB00832</strain>
    </source>
</reference>
<evidence type="ECO:0000256" key="5">
    <source>
        <dbReference type="ARBA" id="ARBA00023136"/>
    </source>
</evidence>
<dbReference type="RefSeq" id="WP_216244008.1">
    <property type="nucleotide sequence ID" value="NZ_JABACJ020000018.1"/>
</dbReference>
<feature type="domain" description="ABC3 transporter permease C-terminal" evidence="8">
    <location>
        <begin position="707"/>
        <end position="816"/>
    </location>
</feature>
<gene>
    <name evidence="9" type="ORF">HGO97_016830</name>
</gene>
<keyword evidence="2" id="KW-1003">Cell membrane</keyword>
<keyword evidence="5 7" id="KW-0472">Membrane</keyword>
<feature type="domain" description="ABC3 transporter permease C-terminal" evidence="8">
    <location>
        <begin position="262"/>
        <end position="383"/>
    </location>
</feature>
<comment type="similarity">
    <text evidence="6">Belongs to the ABC-4 integral membrane protein family.</text>
</comment>
<evidence type="ECO:0000256" key="6">
    <source>
        <dbReference type="ARBA" id="ARBA00038076"/>
    </source>
</evidence>
<sequence>MLRNNNRAVVTRMARRSLTNNKRRSITMILAVLLSTFLLFSVLTVGATFFKMQRLQNIRLHGAQYDAIMYGATEEQLKLCRENPDIVRMGAVGVAGYVEETPQDKTPNAGFIWADSDYWNEMMEPAREWVKGDYPKAENEVMATPKALKECGFEGVDVGDTIQMKYTTPSGSEERTFTISGMWDGFGDKKAFFVSEAFYKQSGYSLAEVSSGRLHIEFKQKIMTQAEQDAFINSLNLGKQQRLFFTADMGLSVQILFGILGLVLITCFCAYLLIYNIMYLTVAGNIRYYGLLQTVGMTCRQVYHLMVEQMLLVGGVGISGGIILGYTVSFFLIPITVRSLGISKEAGKIEIAFHPAVFFLTILFIGFTVFIASQKPAKMAMRCSPVEALGYRPKTGAKKSHKTGKGKILWRMAGEQLRKDKKKAFIVMLSMAASLSVFLCMTTLIHSQGAREFNYNYMDLDMVVKNDTIKKEDLSEHRQIIDEKLLNEFKKTKGVKEVHPVIYTEITVPWEPEFSDKWMREFYEMWMTIPYEDEIEEYKDHPENFGSCLVGISRTDLENLNETLETPVDAKAFEKGETCILVRNDLSFKEKELLGKKVTCTEYADMENKRTFEIAGLTDETYYNALNGYPPTIIVSEKVVNTFVENPCVFKVGIRYDEEYDEDTEGRILELLQQSPDAKDFSYDSKIELMEYVKKAQGNMMGVGIGIIAILALIGFMNYVNTTVGSIQSRQVEISVMESIGMTGKQLRKMLVMEGMLYAGGAWGITITIGLAVTYKIYQSVNYQGVPFEVPIISVLAAMLSIAIICMIVPVLVYRNLEKKGAVVERIKGFE</sequence>
<keyword evidence="4 7" id="KW-1133">Transmembrane helix</keyword>
<accession>A0ABS6D7H3</accession>
<feature type="transmembrane region" description="Helical" evidence="7">
    <location>
        <begin position="790"/>
        <end position="814"/>
    </location>
</feature>
<feature type="transmembrane region" description="Helical" evidence="7">
    <location>
        <begin position="755"/>
        <end position="778"/>
    </location>
</feature>
<keyword evidence="3 7" id="KW-0812">Transmembrane</keyword>
<dbReference type="PANTHER" id="PTHR30572">
    <property type="entry name" value="MEMBRANE COMPONENT OF TRANSPORTER-RELATED"/>
    <property type="match status" value="1"/>
</dbReference>
<name>A0ABS6D7H3_9FIRM</name>
<dbReference type="InterPro" id="IPR003838">
    <property type="entry name" value="ABC3_permease_C"/>
</dbReference>
<dbReference type="EMBL" id="JABACJ020000018">
    <property type="protein sequence ID" value="MBU3877471.1"/>
    <property type="molecule type" value="Genomic_DNA"/>
</dbReference>
<evidence type="ECO:0000259" key="8">
    <source>
        <dbReference type="Pfam" id="PF02687"/>
    </source>
</evidence>
<dbReference type="Pfam" id="PF02687">
    <property type="entry name" value="FtsX"/>
    <property type="match status" value="2"/>
</dbReference>
<dbReference type="InterPro" id="IPR050250">
    <property type="entry name" value="Macrolide_Exporter_MacB"/>
</dbReference>
<proteinExistence type="inferred from homology"/>
<feature type="transmembrane region" description="Helical" evidence="7">
    <location>
        <begin position="310"/>
        <end position="333"/>
    </location>
</feature>
<feature type="transmembrane region" description="Helical" evidence="7">
    <location>
        <begin position="700"/>
        <end position="720"/>
    </location>
</feature>
<feature type="transmembrane region" description="Helical" evidence="7">
    <location>
        <begin position="255"/>
        <end position="278"/>
    </location>
</feature>
<keyword evidence="10" id="KW-1185">Reference proteome</keyword>
<evidence type="ECO:0000313" key="9">
    <source>
        <dbReference type="EMBL" id="MBU3877471.1"/>
    </source>
</evidence>
<protein>
    <submittedName>
        <fullName evidence="9">ABC transporter permease</fullName>
    </submittedName>
</protein>
<feature type="transmembrane region" description="Helical" evidence="7">
    <location>
        <begin position="424"/>
        <end position="445"/>
    </location>
</feature>